<accession>A0A0V1G718</accession>
<dbReference type="AlphaFoldDB" id="A0A0V1G718"/>
<comment type="caution">
    <text evidence="1">The sequence shown here is derived from an EMBL/GenBank/DDBJ whole genome shotgun (WGS) entry which is preliminary data.</text>
</comment>
<evidence type="ECO:0000313" key="1">
    <source>
        <dbReference type="EMBL" id="KRY93890.1"/>
    </source>
</evidence>
<dbReference type="EMBL" id="JYDS01006355">
    <property type="protein sequence ID" value="KRY93890.1"/>
    <property type="molecule type" value="Genomic_DNA"/>
</dbReference>
<proteinExistence type="predicted"/>
<name>A0A0V1G718_TRIPS</name>
<protein>
    <submittedName>
        <fullName evidence="1">Uncharacterized protein</fullName>
    </submittedName>
</protein>
<evidence type="ECO:0000313" key="2">
    <source>
        <dbReference type="Proteomes" id="UP000054805"/>
    </source>
</evidence>
<gene>
    <name evidence="1" type="ORF">T4B_9487</name>
</gene>
<organism evidence="1 2">
    <name type="scientific">Trichinella pseudospiralis</name>
    <name type="common">Parasitic roundworm</name>
    <dbReference type="NCBI Taxonomy" id="6337"/>
    <lineage>
        <taxon>Eukaryota</taxon>
        <taxon>Metazoa</taxon>
        <taxon>Ecdysozoa</taxon>
        <taxon>Nematoda</taxon>
        <taxon>Enoplea</taxon>
        <taxon>Dorylaimia</taxon>
        <taxon>Trichinellida</taxon>
        <taxon>Trichinellidae</taxon>
        <taxon>Trichinella</taxon>
    </lineage>
</organism>
<dbReference type="Proteomes" id="UP000054805">
    <property type="component" value="Unassembled WGS sequence"/>
</dbReference>
<sequence length="32" mass="3520">MLPEIPVAIQTIILRLNSINPAKRAELGPITH</sequence>
<reference evidence="1 2" key="1">
    <citation type="submission" date="2015-01" db="EMBL/GenBank/DDBJ databases">
        <title>Evolution of Trichinella species and genotypes.</title>
        <authorList>
            <person name="Korhonen P.K."/>
            <person name="Edoardo P."/>
            <person name="Giuseppe L.R."/>
            <person name="Gasser R.B."/>
        </authorList>
    </citation>
    <scope>NUCLEOTIDE SEQUENCE [LARGE SCALE GENOMIC DNA]</scope>
    <source>
        <strain evidence="1">ISS588</strain>
    </source>
</reference>
<keyword evidence="2" id="KW-1185">Reference proteome</keyword>